<dbReference type="GeneID" id="43644479"/>
<dbReference type="AlphaFoldDB" id="A0A5N6SQC7"/>
<keyword evidence="3" id="KW-1185">Reference proteome</keyword>
<reference evidence="2 3" key="1">
    <citation type="submission" date="2019-04" db="EMBL/GenBank/DDBJ databases">
        <title>Friends and foes A comparative genomics study of 23 Aspergillus species from section Flavi.</title>
        <authorList>
            <consortium name="DOE Joint Genome Institute"/>
            <person name="Kjaerbolling I."/>
            <person name="Vesth T."/>
            <person name="Frisvad J.C."/>
            <person name="Nybo J.L."/>
            <person name="Theobald S."/>
            <person name="Kildgaard S."/>
            <person name="Isbrandt T."/>
            <person name="Kuo A."/>
            <person name="Sato A."/>
            <person name="Lyhne E.K."/>
            <person name="Kogle M.E."/>
            <person name="Wiebenga A."/>
            <person name="Kun R.S."/>
            <person name="Lubbers R.J."/>
            <person name="Makela M.R."/>
            <person name="Barry K."/>
            <person name="Chovatia M."/>
            <person name="Clum A."/>
            <person name="Daum C."/>
            <person name="Haridas S."/>
            <person name="He G."/>
            <person name="LaButti K."/>
            <person name="Lipzen A."/>
            <person name="Mondo S."/>
            <person name="Riley R."/>
            <person name="Salamov A."/>
            <person name="Simmons B.A."/>
            <person name="Magnuson J.K."/>
            <person name="Henrissat B."/>
            <person name="Mortensen U.H."/>
            <person name="Larsen T.O."/>
            <person name="Devries R.P."/>
            <person name="Grigoriev I.V."/>
            <person name="Machida M."/>
            <person name="Baker S.E."/>
            <person name="Andersen M.R."/>
        </authorList>
    </citation>
    <scope>NUCLEOTIDE SEQUENCE [LARGE SCALE GENOMIC DNA]</scope>
    <source>
        <strain evidence="2 3">CBS 117625</strain>
    </source>
</reference>
<dbReference type="OrthoDB" id="10337210at2759"/>
<proteinExistence type="predicted"/>
<feature type="chain" id="PRO_5025061702" evidence="1">
    <location>
        <begin position="21"/>
        <end position="221"/>
    </location>
</feature>
<feature type="signal peptide" evidence="1">
    <location>
        <begin position="1"/>
        <end position="20"/>
    </location>
</feature>
<gene>
    <name evidence="2" type="ORF">BDV38DRAFT_284445</name>
</gene>
<dbReference type="EMBL" id="ML743588">
    <property type="protein sequence ID" value="KAE8135970.1"/>
    <property type="molecule type" value="Genomic_DNA"/>
</dbReference>
<accession>A0A5N6SQC7</accession>
<organism evidence="2 3">
    <name type="scientific">Aspergillus pseudotamarii</name>
    <dbReference type="NCBI Taxonomy" id="132259"/>
    <lineage>
        <taxon>Eukaryota</taxon>
        <taxon>Fungi</taxon>
        <taxon>Dikarya</taxon>
        <taxon>Ascomycota</taxon>
        <taxon>Pezizomycotina</taxon>
        <taxon>Eurotiomycetes</taxon>
        <taxon>Eurotiomycetidae</taxon>
        <taxon>Eurotiales</taxon>
        <taxon>Aspergillaceae</taxon>
        <taxon>Aspergillus</taxon>
        <taxon>Aspergillus subgen. Circumdati</taxon>
    </lineage>
</organism>
<keyword evidence="1" id="KW-0732">Signal</keyword>
<evidence type="ECO:0000256" key="1">
    <source>
        <dbReference type="SAM" id="SignalP"/>
    </source>
</evidence>
<name>A0A5N6SQC7_ASPPS</name>
<dbReference type="Proteomes" id="UP000325672">
    <property type="component" value="Unassembled WGS sequence"/>
</dbReference>
<dbReference type="RefSeq" id="XP_031912033.1">
    <property type="nucleotide sequence ID" value="XM_032060269.1"/>
</dbReference>
<sequence>MVKFKASILLLAANAAYTLAASKPRLGIFRDARCTEPRSGDSATVLDRCFTLTRYDTNSVKIDPGVPKCPDNSAPVARLYASPWCTGDSQSFPSNITGCQPTNITDFIYESWELECPRVPDVPEKKPIYLETFYDSGCDVPESNTTATGVDMCMSIESEHTRAYRLMGLNENENLCKNQTAELMLYTGGNCTGKALPPNEYQGGCNEIDEVGVTGWKIHCA</sequence>
<evidence type="ECO:0000313" key="3">
    <source>
        <dbReference type="Proteomes" id="UP000325672"/>
    </source>
</evidence>
<evidence type="ECO:0000313" key="2">
    <source>
        <dbReference type="EMBL" id="KAE8135970.1"/>
    </source>
</evidence>
<protein>
    <submittedName>
        <fullName evidence="2">Uncharacterized protein</fullName>
    </submittedName>
</protein>